<comment type="caution">
    <text evidence="2">The sequence shown here is derived from an EMBL/GenBank/DDBJ whole genome shotgun (WGS) entry which is preliminary data.</text>
</comment>
<accession>A0A1F7RXI3</accession>
<evidence type="ECO:0000313" key="2">
    <source>
        <dbReference type="EMBL" id="OGL46130.1"/>
    </source>
</evidence>
<dbReference type="Proteomes" id="UP000178797">
    <property type="component" value="Unassembled WGS sequence"/>
</dbReference>
<dbReference type="EMBL" id="MGDE01000104">
    <property type="protein sequence ID" value="OGL46130.1"/>
    <property type="molecule type" value="Genomic_DNA"/>
</dbReference>
<evidence type="ECO:0000259" key="1">
    <source>
        <dbReference type="Pfam" id="PF13649"/>
    </source>
</evidence>
<dbReference type="InterPro" id="IPR041698">
    <property type="entry name" value="Methyltransf_25"/>
</dbReference>
<dbReference type="InterPro" id="IPR029063">
    <property type="entry name" value="SAM-dependent_MTases_sf"/>
</dbReference>
<evidence type="ECO:0000313" key="3">
    <source>
        <dbReference type="Proteomes" id="UP000178797"/>
    </source>
</evidence>
<reference evidence="2 3" key="1">
    <citation type="journal article" date="2016" name="Nat. Commun.">
        <title>Thousands of microbial genomes shed light on interconnected biogeochemical processes in an aquifer system.</title>
        <authorList>
            <person name="Anantharaman K."/>
            <person name="Brown C.T."/>
            <person name="Hug L.A."/>
            <person name="Sharon I."/>
            <person name="Castelle C.J."/>
            <person name="Probst A.J."/>
            <person name="Thomas B.C."/>
            <person name="Singh A."/>
            <person name="Wilkins M.J."/>
            <person name="Karaoz U."/>
            <person name="Brodie E.L."/>
            <person name="Williams K.H."/>
            <person name="Hubbard S.S."/>
            <person name="Banfield J.F."/>
        </authorList>
    </citation>
    <scope>NUCLEOTIDE SEQUENCE [LARGE SCALE GENOMIC DNA]</scope>
</reference>
<proteinExistence type="predicted"/>
<dbReference type="SUPFAM" id="SSF53335">
    <property type="entry name" value="S-adenosyl-L-methionine-dependent methyltransferases"/>
    <property type="match status" value="1"/>
</dbReference>
<name>A0A1F7RXI3_9BACT</name>
<gene>
    <name evidence="2" type="ORF">A2W05_09750</name>
</gene>
<dbReference type="Pfam" id="PF13649">
    <property type="entry name" value="Methyltransf_25"/>
    <property type="match status" value="1"/>
</dbReference>
<organism evidence="2 3">
    <name type="scientific">Candidatus Schekmanbacteria bacterium RBG_16_38_10</name>
    <dbReference type="NCBI Taxonomy" id="1817879"/>
    <lineage>
        <taxon>Bacteria</taxon>
        <taxon>Candidatus Schekmaniibacteriota</taxon>
    </lineage>
</organism>
<dbReference type="CDD" id="cd02440">
    <property type="entry name" value="AdoMet_MTases"/>
    <property type="match status" value="1"/>
</dbReference>
<dbReference type="AlphaFoldDB" id="A0A1F7RXI3"/>
<dbReference type="Gene3D" id="3.40.50.150">
    <property type="entry name" value="Vaccinia Virus protein VP39"/>
    <property type="match status" value="1"/>
</dbReference>
<sequence length="200" mass="23072">MMIDKTKMTGLYNGRYHEFGRDIRTVGWGSKRDQFLRFEVLFRGLNPKGKTILDVGCGLGDLISFLDERTAGDYCYVGVDVADRLIEDARKTFTAPNIEFHVGDVFSASLPKVDISVLSGALSFKVDGIEKYAHDTMRKMFELSREAACLNFLTKYVDYELEKNQHYYPESIFSQAKELSRRVNLIHDYLLYEFTVQIFK</sequence>
<feature type="domain" description="Methyltransferase" evidence="1">
    <location>
        <begin position="52"/>
        <end position="124"/>
    </location>
</feature>
<protein>
    <recommendedName>
        <fullName evidence="1">Methyltransferase domain-containing protein</fullName>
    </recommendedName>
</protein>